<reference evidence="4" key="1">
    <citation type="submission" date="2023-07" db="EMBL/GenBank/DDBJ databases">
        <title>Chryseobacterium sp. strain PBS4-4 Genome sequencing and assembly.</title>
        <authorList>
            <person name="Jung Y."/>
        </authorList>
    </citation>
    <scope>NUCLEOTIDE SEQUENCE [LARGE SCALE GENOMIC DNA]</scope>
    <source>
        <strain evidence="4">PBS4-4</strain>
    </source>
</reference>
<evidence type="ECO:0000313" key="4">
    <source>
        <dbReference type="Proteomes" id="UP001208649"/>
    </source>
</evidence>
<accession>A0ABT2W3T4</accession>
<feature type="transmembrane region" description="Helical" evidence="1">
    <location>
        <begin position="59"/>
        <end position="78"/>
    </location>
</feature>
<keyword evidence="1" id="KW-0472">Membrane</keyword>
<dbReference type="RefSeq" id="WP_263002291.1">
    <property type="nucleotide sequence ID" value="NZ_JAOTEM010000001.1"/>
</dbReference>
<sequence>MTKKILTFTFVLLAVTIIAAQNTSDPETTNKVTNTVTQTGISLGSVIAVVTSWDRNKSLLWAIIHGILGWLYVIYFAITDR</sequence>
<name>A0ABT2W3T4_9FLAO</name>
<evidence type="ECO:0000256" key="1">
    <source>
        <dbReference type="SAM" id="Phobius"/>
    </source>
</evidence>
<dbReference type="EMBL" id="JAOTEM010000001">
    <property type="protein sequence ID" value="MCU7616867.1"/>
    <property type="molecule type" value="Genomic_DNA"/>
</dbReference>
<keyword evidence="4" id="KW-1185">Reference proteome</keyword>
<evidence type="ECO:0000313" key="3">
    <source>
        <dbReference type="EMBL" id="MCU7616867.1"/>
    </source>
</evidence>
<keyword evidence="2" id="KW-0732">Signal</keyword>
<comment type="caution">
    <text evidence="3">The sequence shown here is derived from an EMBL/GenBank/DDBJ whole genome shotgun (WGS) entry which is preliminary data.</text>
</comment>
<protein>
    <submittedName>
        <fullName evidence="3">Uncharacterized protein</fullName>
    </submittedName>
</protein>
<dbReference type="Proteomes" id="UP001208649">
    <property type="component" value="Unassembled WGS sequence"/>
</dbReference>
<keyword evidence="1" id="KW-0812">Transmembrane</keyword>
<keyword evidence="1" id="KW-1133">Transmembrane helix</keyword>
<proteinExistence type="predicted"/>
<evidence type="ECO:0000256" key="2">
    <source>
        <dbReference type="SAM" id="SignalP"/>
    </source>
</evidence>
<gene>
    <name evidence="3" type="ORF">NZ698_06635</name>
</gene>
<organism evidence="3 4">
    <name type="scientific">Chryseobacterium edaphi</name>
    <dbReference type="NCBI Taxonomy" id="2976532"/>
    <lineage>
        <taxon>Bacteria</taxon>
        <taxon>Pseudomonadati</taxon>
        <taxon>Bacteroidota</taxon>
        <taxon>Flavobacteriia</taxon>
        <taxon>Flavobacteriales</taxon>
        <taxon>Weeksellaceae</taxon>
        <taxon>Chryseobacterium group</taxon>
        <taxon>Chryseobacterium</taxon>
    </lineage>
</organism>
<feature type="chain" id="PRO_5047018844" evidence="2">
    <location>
        <begin position="20"/>
        <end position="81"/>
    </location>
</feature>
<feature type="signal peptide" evidence="2">
    <location>
        <begin position="1"/>
        <end position="19"/>
    </location>
</feature>